<dbReference type="Proteomes" id="UP000016498">
    <property type="component" value="Unassembled WGS sequence"/>
</dbReference>
<gene>
    <name evidence="2" type="ORF">HMPREF1549_00524</name>
</gene>
<dbReference type="AlphaFoldDB" id="U1RPX8"/>
<accession>U1RPX8</accession>
<evidence type="ECO:0000313" key="2">
    <source>
        <dbReference type="EMBL" id="ERH21713.1"/>
    </source>
</evidence>
<protein>
    <submittedName>
        <fullName evidence="2">Uncharacterized protein</fullName>
    </submittedName>
</protein>
<organism evidence="2 3">
    <name type="scientific">Actinomyces johnsonii F0510</name>
    <dbReference type="NCBI Taxonomy" id="1227262"/>
    <lineage>
        <taxon>Bacteria</taxon>
        <taxon>Bacillati</taxon>
        <taxon>Actinomycetota</taxon>
        <taxon>Actinomycetes</taxon>
        <taxon>Actinomycetales</taxon>
        <taxon>Actinomycetaceae</taxon>
        <taxon>Actinomyces</taxon>
    </lineage>
</organism>
<comment type="caution">
    <text evidence="2">The sequence shown here is derived from an EMBL/GenBank/DDBJ whole genome shotgun (WGS) entry which is preliminary data.</text>
</comment>
<dbReference type="EMBL" id="AWSD01000053">
    <property type="protein sequence ID" value="ERH21713.1"/>
    <property type="molecule type" value="Genomic_DNA"/>
</dbReference>
<feature type="region of interest" description="Disordered" evidence="1">
    <location>
        <begin position="1"/>
        <end position="22"/>
    </location>
</feature>
<name>U1RPX8_9ACTO</name>
<reference evidence="2 3" key="1">
    <citation type="submission" date="2013-06" db="EMBL/GenBank/DDBJ databases">
        <authorList>
            <person name="Weinstock G."/>
            <person name="Sodergren E."/>
            <person name="Lobos E.A."/>
            <person name="Fulton L."/>
            <person name="Fulton R."/>
            <person name="Courtney L."/>
            <person name="Fronick C."/>
            <person name="O'Laughlin M."/>
            <person name="Godfrey J."/>
            <person name="Wilson R.M."/>
            <person name="Miner T."/>
            <person name="Farmer C."/>
            <person name="Delehaunty K."/>
            <person name="Cordes M."/>
            <person name="Minx P."/>
            <person name="Tomlinson C."/>
            <person name="Chen J."/>
            <person name="Wollam A."/>
            <person name="Pepin K.H."/>
            <person name="Bhonagiri V."/>
            <person name="Zhang X."/>
            <person name="Warren W."/>
            <person name="Mitreva M."/>
            <person name="Mardis E.R."/>
            <person name="Wilson R.K."/>
        </authorList>
    </citation>
    <scope>NUCLEOTIDE SEQUENCE [LARGE SCALE GENOMIC DNA]</scope>
    <source>
        <strain evidence="2 3">F0510</strain>
    </source>
</reference>
<sequence length="74" mass="7611">MNGHRYPSTPSPIATAAANAPPPATACPSVLLALSDGFTASASLSVTAEHPISFDLRHEGREAPINVESHPGNH</sequence>
<dbReference type="HOGENOM" id="CLU_2679379_0_0_11"/>
<feature type="compositionally biased region" description="Low complexity" evidence="1">
    <location>
        <begin position="7"/>
        <end position="19"/>
    </location>
</feature>
<proteinExistence type="predicted"/>
<evidence type="ECO:0000256" key="1">
    <source>
        <dbReference type="SAM" id="MobiDB-lite"/>
    </source>
</evidence>
<evidence type="ECO:0000313" key="3">
    <source>
        <dbReference type="Proteomes" id="UP000016498"/>
    </source>
</evidence>